<dbReference type="Proteomes" id="UP000604825">
    <property type="component" value="Unassembled WGS sequence"/>
</dbReference>
<dbReference type="EMBL" id="CAJGYO010000002">
    <property type="protein sequence ID" value="CAD6215358.1"/>
    <property type="molecule type" value="Genomic_DNA"/>
</dbReference>
<dbReference type="GO" id="GO:0005524">
    <property type="term" value="F:ATP binding"/>
    <property type="evidence" value="ECO:0007669"/>
    <property type="project" value="UniProtKB-KW"/>
</dbReference>
<gene>
    <name evidence="4" type="ORF">NCGR_LOCUS10621</name>
</gene>
<dbReference type="InterPro" id="IPR050117">
    <property type="entry name" value="MAPK"/>
</dbReference>
<dbReference type="InterPro" id="IPR011009">
    <property type="entry name" value="Kinase-like_dom_sf"/>
</dbReference>
<comment type="caution">
    <text evidence="4">The sequence shown here is derived from an EMBL/GenBank/DDBJ whole genome shotgun (WGS) entry which is preliminary data.</text>
</comment>
<proteinExistence type="predicted"/>
<dbReference type="InterPro" id="IPR000719">
    <property type="entry name" value="Prot_kinase_dom"/>
</dbReference>
<organism evidence="4 5">
    <name type="scientific">Miscanthus lutarioriparius</name>
    <dbReference type="NCBI Taxonomy" id="422564"/>
    <lineage>
        <taxon>Eukaryota</taxon>
        <taxon>Viridiplantae</taxon>
        <taxon>Streptophyta</taxon>
        <taxon>Embryophyta</taxon>
        <taxon>Tracheophyta</taxon>
        <taxon>Spermatophyta</taxon>
        <taxon>Magnoliopsida</taxon>
        <taxon>Liliopsida</taxon>
        <taxon>Poales</taxon>
        <taxon>Poaceae</taxon>
        <taxon>PACMAD clade</taxon>
        <taxon>Panicoideae</taxon>
        <taxon>Andropogonodae</taxon>
        <taxon>Andropogoneae</taxon>
        <taxon>Saccharinae</taxon>
        <taxon>Miscanthus</taxon>
    </lineage>
</organism>
<keyword evidence="2" id="KW-0067">ATP-binding</keyword>
<feature type="domain" description="Protein kinase" evidence="3">
    <location>
        <begin position="1"/>
        <end position="181"/>
    </location>
</feature>
<dbReference type="AlphaFoldDB" id="A0A811MUW1"/>
<evidence type="ECO:0000313" key="5">
    <source>
        <dbReference type="Proteomes" id="UP000604825"/>
    </source>
</evidence>
<keyword evidence="1" id="KW-0547">Nucleotide-binding</keyword>
<keyword evidence="5" id="KW-1185">Reference proteome</keyword>
<reference evidence="4" key="1">
    <citation type="submission" date="2020-10" db="EMBL/GenBank/DDBJ databases">
        <authorList>
            <person name="Han B."/>
            <person name="Lu T."/>
            <person name="Zhao Q."/>
            <person name="Huang X."/>
            <person name="Zhao Y."/>
        </authorList>
    </citation>
    <scope>NUCLEOTIDE SEQUENCE</scope>
</reference>
<evidence type="ECO:0000256" key="1">
    <source>
        <dbReference type="ARBA" id="ARBA00022741"/>
    </source>
</evidence>
<dbReference type="PROSITE" id="PS50011">
    <property type="entry name" value="PROTEIN_KINASE_DOM"/>
    <property type="match status" value="1"/>
</dbReference>
<sequence>MWQATAGILQPHHHFSLSLPSGNKSGEEKGRGVAPTYLGPVNSQLENLLVTKEFIKIVDFGLAREISSEPPYTEYVSTRWYRAPEVLLQATVYNAAVDMWAMGAIIAELFSLRPLFPGSSHASMSLLHSASNPPDMHQPHHQLPEINHKVTKANVMNQSWYRPAAVRNNGNYLAKDQNPRAPDLTEKLSQLSMGPNRVSGLGSERMVGMEFIDPVIDQRHLSNLQDGQLPLSLCLRTHDELWLLDHRWVPRRPTLSSYDPYNDEMYDIDQVGVADELDAPTMGTLWLSRDEWVACQFGHASRSSPFPDFSLMGRMGFQGKVKTDIYSNVGNELLSYAGRFEQNPLTVGGRASCSDYTTGTSSFGTFYTDDTPPWGPDEARPS</sequence>
<dbReference type="GO" id="GO:0004672">
    <property type="term" value="F:protein kinase activity"/>
    <property type="evidence" value="ECO:0007669"/>
    <property type="project" value="InterPro"/>
</dbReference>
<evidence type="ECO:0000259" key="3">
    <source>
        <dbReference type="PROSITE" id="PS50011"/>
    </source>
</evidence>
<name>A0A811MUW1_9POAL</name>
<dbReference type="SMART" id="SM00220">
    <property type="entry name" value="S_TKc"/>
    <property type="match status" value="1"/>
</dbReference>
<evidence type="ECO:0000313" key="4">
    <source>
        <dbReference type="EMBL" id="CAD6215358.1"/>
    </source>
</evidence>
<protein>
    <recommendedName>
        <fullName evidence="3">Protein kinase domain-containing protein</fullName>
    </recommendedName>
</protein>
<dbReference type="Pfam" id="PF00069">
    <property type="entry name" value="Pkinase"/>
    <property type="match status" value="1"/>
</dbReference>
<dbReference type="Gene3D" id="1.10.510.10">
    <property type="entry name" value="Transferase(Phosphotransferase) domain 1"/>
    <property type="match status" value="1"/>
</dbReference>
<accession>A0A811MUW1</accession>
<dbReference type="OrthoDB" id="1706116at2759"/>
<dbReference type="SUPFAM" id="SSF56112">
    <property type="entry name" value="Protein kinase-like (PK-like)"/>
    <property type="match status" value="1"/>
</dbReference>
<evidence type="ECO:0000256" key="2">
    <source>
        <dbReference type="ARBA" id="ARBA00022840"/>
    </source>
</evidence>
<dbReference type="PANTHER" id="PTHR24055">
    <property type="entry name" value="MITOGEN-ACTIVATED PROTEIN KINASE"/>
    <property type="match status" value="1"/>
</dbReference>